<evidence type="ECO:0000256" key="1">
    <source>
        <dbReference type="SAM" id="MobiDB-lite"/>
    </source>
</evidence>
<dbReference type="Proteomes" id="UP001386955">
    <property type="component" value="Unassembled WGS sequence"/>
</dbReference>
<protein>
    <submittedName>
        <fullName evidence="2">Uncharacterized protein</fullName>
    </submittedName>
</protein>
<organism evidence="2 3">
    <name type="scientific">Psophocarpus tetragonolobus</name>
    <name type="common">Winged bean</name>
    <name type="synonym">Dolichos tetragonolobus</name>
    <dbReference type="NCBI Taxonomy" id="3891"/>
    <lineage>
        <taxon>Eukaryota</taxon>
        <taxon>Viridiplantae</taxon>
        <taxon>Streptophyta</taxon>
        <taxon>Embryophyta</taxon>
        <taxon>Tracheophyta</taxon>
        <taxon>Spermatophyta</taxon>
        <taxon>Magnoliopsida</taxon>
        <taxon>eudicotyledons</taxon>
        <taxon>Gunneridae</taxon>
        <taxon>Pentapetalae</taxon>
        <taxon>rosids</taxon>
        <taxon>fabids</taxon>
        <taxon>Fabales</taxon>
        <taxon>Fabaceae</taxon>
        <taxon>Papilionoideae</taxon>
        <taxon>50 kb inversion clade</taxon>
        <taxon>NPAAA clade</taxon>
        <taxon>indigoferoid/millettioid clade</taxon>
        <taxon>Phaseoleae</taxon>
        <taxon>Psophocarpus</taxon>
    </lineage>
</organism>
<evidence type="ECO:0000313" key="2">
    <source>
        <dbReference type="EMBL" id="KAK7391405.1"/>
    </source>
</evidence>
<dbReference type="AlphaFoldDB" id="A0AAN9XGL2"/>
<comment type="caution">
    <text evidence="2">The sequence shown here is derived from an EMBL/GenBank/DDBJ whole genome shotgun (WGS) entry which is preliminary data.</text>
</comment>
<feature type="region of interest" description="Disordered" evidence="1">
    <location>
        <begin position="1"/>
        <end position="36"/>
    </location>
</feature>
<accession>A0AAN9XGL2</accession>
<name>A0AAN9XGL2_PSOTE</name>
<reference evidence="2 3" key="1">
    <citation type="submission" date="2024-01" db="EMBL/GenBank/DDBJ databases">
        <title>The genomes of 5 underutilized Papilionoideae crops provide insights into root nodulation and disease resistanc.</title>
        <authorList>
            <person name="Jiang F."/>
        </authorList>
    </citation>
    <scope>NUCLEOTIDE SEQUENCE [LARGE SCALE GENOMIC DNA]</scope>
    <source>
        <strain evidence="2">DUOXIRENSHENG_FW03</strain>
        <tissue evidence="2">Leaves</tissue>
    </source>
</reference>
<proteinExistence type="predicted"/>
<gene>
    <name evidence="2" type="ORF">VNO78_19821</name>
</gene>
<keyword evidence="3" id="KW-1185">Reference proteome</keyword>
<feature type="compositionally biased region" description="Basic and acidic residues" evidence="1">
    <location>
        <begin position="25"/>
        <end position="36"/>
    </location>
</feature>
<evidence type="ECO:0000313" key="3">
    <source>
        <dbReference type="Proteomes" id="UP001386955"/>
    </source>
</evidence>
<sequence length="174" mass="19108">MSESHSKFKFNSSKQKEFSPLNRRNSRDQSQKRETNIGKITVMFDGDSMINNSTNVGTRNRQHNMSLILSVIRKINCVGGSDCDVVGSNMEDEGKKGPRGAKSKGVMACNMGNVEARNGAESSNIGLVRGLEAQFTHTLIEEKLSGGSKVRVEEYGVITGQKLSHRLEELCKLG</sequence>
<dbReference type="EMBL" id="JAYMYS010000005">
    <property type="protein sequence ID" value="KAK7391405.1"/>
    <property type="molecule type" value="Genomic_DNA"/>
</dbReference>